<proteinExistence type="predicted"/>
<organism evidence="4 5">
    <name type="scientific">Solea senegalensis</name>
    <name type="common">Senegalese sole</name>
    <dbReference type="NCBI Taxonomy" id="28829"/>
    <lineage>
        <taxon>Eukaryota</taxon>
        <taxon>Metazoa</taxon>
        <taxon>Chordata</taxon>
        <taxon>Craniata</taxon>
        <taxon>Vertebrata</taxon>
        <taxon>Euteleostomi</taxon>
        <taxon>Actinopterygii</taxon>
        <taxon>Neopterygii</taxon>
        <taxon>Teleostei</taxon>
        <taxon>Neoteleostei</taxon>
        <taxon>Acanthomorphata</taxon>
        <taxon>Carangaria</taxon>
        <taxon>Pleuronectiformes</taxon>
        <taxon>Pleuronectoidei</taxon>
        <taxon>Soleidae</taxon>
        <taxon>Solea</taxon>
    </lineage>
</organism>
<evidence type="ECO:0000313" key="5">
    <source>
        <dbReference type="Proteomes" id="UP000693946"/>
    </source>
</evidence>
<feature type="repeat" description="ANK" evidence="3">
    <location>
        <begin position="180"/>
        <end position="212"/>
    </location>
</feature>
<sequence>MTPDMFEPGLNGIMERTTNLDQGSFLPPVKRKKTVKELLMLKHQKWNWSQEGNDMEYQLRCVNPETFGRDCSPCVLSPGDSPSLFPPAYPQSVHTRQHTQYPAFQEQVAPTAEAGMSLFHWQIQVEAQRVGEVSPEVLNMQDPDGDTCLHIAVAQGRRALAYVFAAEMARCGTLDMKEHNGQTALQIATVTNQHLIVHDLLTFGAQINTCDSWGRSPLHICAEKGHFFTLQVETQISDSLDTYMICFIYLY</sequence>
<dbReference type="InterPro" id="IPR002110">
    <property type="entry name" value="Ankyrin_rpt"/>
</dbReference>
<dbReference type="PANTHER" id="PTHR24124:SF5">
    <property type="entry name" value="NF-KAPPA-B INHIBITOR ZETA"/>
    <property type="match status" value="1"/>
</dbReference>
<accession>A0AAV6Q317</accession>
<keyword evidence="5" id="KW-1185">Reference proteome</keyword>
<gene>
    <name evidence="4" type="ORF">JOB18_048567</name>
</gene>
<protein>
    <submittedName>
        <fullName evidence="4">NF-kappa-B inhibitor zeta-like</fullName>
    </submittedName>
</protein>
<dbReference type="Proteomes" id="UP000693946">
    <property type="component" value="Linkage Group LG8"/>
</dbReference>
<dbReference type="PROSITE" id="PS50088">
    <property type="entry name" value="ANK_REPEAT"/>
    <property type="match status" value="1"/>
</dbReference>
<dbReference type="PROSITE" id="PS50297">
    <property type="entry name" value="ANK_REP_REGION"/>
    <property type="match status" value="1"/>
</dbReference>
<evidence type="ECO:0000256" key="3">
    <source>
        <dbReference type="PROSITE-ProRule" id="PRU00023"/>
    </source>
</evidence>
<keyword evidence="1" id="KW-0677">Repeat</keyword>
<dbReference type="Pfam" id="PF12796">
    <property type="entry name" value="Ank_2"/>
    <property type="match status" value="1"/>
</dbReference>
<dbReference type="AlphaFoldDB" id="A0AAV6Q317"/>
<dbReference type="PANTHER" id="PTHR24124">
    <property type="entry name" value="ANKYRIN REPEAT FAMILY A"/>
    <property type="match status" value="1"/>
</dbReference>
<dbReference type="SMART" id="SM00248">
    <property type="entry name" value="ANK"/>
    <property type="match status" value="3"/>
</dbReference>
<reference evidence="4 5" key="1">
    <citation type="journal article" date="2021" name="Sci. Rep.">
        <title>Chromosome anchoring in Senegalese sole (Solea senegalensis) reveals sex-associated markers and genome rearrangements in flatfish.</title>
        <authorList>
            <person name="Guerrero-Cozar I."/>
            <person name="Gomez-Garrido J."/>
            <person name="Berbel C."/>
            <person name="Martinez-Blanch J.F."/>
            <person name="Alioto T."/>
            <person name="Claros M.G."/>
            <person name="Gagnaire P.A."/>
            <person name="Manchado M."/>
        </authorList>
    </citation>
    <scope>NUCLEOTIDE SEQUENCE [LARGE SCALE GENOMIC DNA]</scope>
    <source>
        <strain evidence="4">Sse05_10M</strain>
    </source>
</reference>
<evidence type="ECO:0000256" key="1">
    <source>
        <dbReference type="ARBA" id="ARBA00022737"/>
    </source>
</evidence>
<comment type="caution">
    <text evidence="4">The sequence shown here is derived from an EMBL/GenBank/DDBJ whole genome shotgun (WGS) entry which is preliminary data.</text>
</comment>
<dbReference type="GO" id="GO:0010468">
    <property type="term" value="P:regulation of gene expression"/>
    <property type="evidence" value="ECO:0007669"/>
    <property type="project" value="TreeGrafter"/>
</dbReference>
<evidence type="ECO:0000256" key="2">
    <source>
        <dbReference type="ARBA" id="ARBA00023043"/>
    </source>
</evidence>
<evidence type="ECO:0000313" key="4">
    <source>
        <dbReference type="EMBL" id="KAG7480329.1"/>
    </source>
</evidence>
<dbReference type="EMBL" id="JAGKHQ010000020">
    <property type="protein sequence ID" value="KAG7480329.1"/>
    <property type="molecule type" value="Genomic_DNA"/>
</dbReference>
<name>A0AAV6Q317_SOLSE</name>
<dbReference type="GO" id="GO:0005634">
    <property type="term" value="C:nucleus"/>
    <property type="evidence" value="ECO:0007669"/>
    <property type="project" value="TreeGrafter"/>
</dbReference>
<keyword evidence="2 3" id="KW-0040">ANK repeat</keyword>